<feature type="transmembrane region" description="Helical" evidence="17">
    <location>
        <begin position="174"/>
        <end position="193"/>
    </location>
</feature>
<dbReference type="EMBL" id="CABPRJ010002396">
    <property type="protein sequence ID" value="VVC45197.1"/>
    <property type="molecule type" value="Genomic_DNA"/>
</dbReference>
<comment type="catalytic activity">
    <reaction evidence="7">
        <text>12-hexadecanoyloxy-octadecanoate + H2O = 12-hydroxyoctadecanoate + hexadecanoate + H(+)</text>
        <dbReference type="Rhea" id="RHEA:52056"/>
        <dbReference type="ChEBI" id="CHEBI:7896"/>
        <dbReference type="ChEBI" id="CHEBI:15377"/>
        <dbReference type="ChEBI" id="CHEBI:15378"/>
        <dbReference type="ChEBI" id="CHEBI:83677"/>
        <dbReference type="ChEBI" id="CHEBI:84201"/>
    </reaction>
    <physiologicalReaction direction="left-to-right" evidence="7">
        <dbReference type="Rhea" id="RHEA:52057"/>
    </physiologicalReaction>
</comment>
<dbReference type="GO" id="GO:0012505">
    <property type="term" value="C:endomembrane system"/>
    <property type="evidence" value="ECO:0007669"/>
    <property type="project" value="UniProtKB-SubCell"/>
</dbReference>
<comment type="catalytic activity">
    <reaction evidence="11">
        <text>12-(9Z-octadecenoyloxy)-octadecanoate + H2O = 12-hydroxyoctadecanoate + (9Z)-octadecenoate + H(+)</text>
        <dbReference type="Rhea" id="RHEA:52060"/>
        <dbReference type="ChEBI" id="CHEBI:15377"/>
        <dbReference type="ChEBI" id="CHEBI:15378"/>
        <dbReference type="ChEBI" id="CHEBI:30823"/>
        <dbReference type="ChEBI" id="CHEBI:84201"/>
        <dbReference type="ChEBI" id="CHEBI:136302"/>
    </reaction>
    <physiologicalReaction direction="left-to-right" evidence="11">
        <dbReference type="Rhea" id="RHEA:52061"/>
    </physiologicalReaction>
</comment>
<evidence type="ECO:0000256" key="3">
    <source>
        <dbReference type="ARBA" id="ARBA00009300"/>
    </source>
</evidence>
<keyword evidence="4 17" id="KW-0812">Transmembrane</keyword>
<protein>
    <submittedName>
        <fullName evidence="18">FAR-17a/AIG1-like protein</fullName>
    </submittedName>
</protein>
<comment type="catalytic activity">
    <reaction evidence="8">
        <text>13-octadecanoyloxy-octadecanoate + H2O = 13-hydroxy-octadecanoate + octadecanoate + H(+)</text>
        <dbReference type="Rhea" id="RHEA:52084"/>
        <dbReference type="ChEBI" id="CHEBI:15377"/>
        <dbReference type="ChEBI" id="CHEBI:15378"/>
        <dbReference type="ChEBI" id="CHEBI:25629"/>
        <dbReference type="ChEBI" id="CHEBI:136304"/>
        <dbReference type="ChEBI" id="CHEBI:136335"/>
    </reaction>
    <physiologicalReaction direction="left-to-right" evidence="8">
        <dbReference type="Rhea" id="RHEA:52085"/>
    </physiologicalReaction>
</comment>
<name>A0A5E4NJT8_9HEMI</name>
<evidence type="ECO:0000256" key="4">
    <source>
        <dbReference type="ARBA" id="ARBA00022692"/>
    </source>
</evidence>
<comment type="catalytic activity">
    <reaction evidence="10">
        <text>12-octadecanoyloxy-octadecanoate + H2O = 12-hydroxyoctadecanoate + octadecanoate + H(+)</text>
        <dbReference type="Rhea" id="RHEA:52080"/>
        <dbReference type="ChEBI" id="CHEBI:15377"/>
        <dbReference type="ChEBI" id="CHEBI:15378"/>
        <dbReference type="ChEBI" id="CHEBI:25629"/>
        <dbReference type="ChEBI" id="CHEBI:84201"/>
        <dbReference type="ChEBI" id="CHEBI:136330"/>
    </reaction>
    <physiologicalReaction direction="left-to-right" evidence="10">
        <dbReference type="Rhea" id="RHEA:52081"/>
    </physiologicalReaction>
</comment>
<evidence type="ECO:0000256" key="6">
    <source>
        <dbReference type="ARBA" id="ARBA00023136"/>
    </source>
</evidence>
<evidence type="ECO:0000256" key="16">
    <source>
        <dbReference type="ARBA" id="ARBA00049428"/>
    </source>
</evidence>
<dbReference type="Pfam" id="PF04750">
    <property type="entry name" value="Far-17a_AIG1"/>
    <property type="match status" value="1"/>
</dbReference>
<evidence type="ECO:0000256" key="8">
    <source>
        <dbReference type="ARBA" id="ARBA00047427"/>
    </source>
</evidence>
<evidence type="ECO:0000256" key="15">
    <source>
        <dbReference type="ARBA" id="ARBA00049322"/>
    </source>
</evidence>
<dbReference type="OrthoDB" id="1898221at2759"/>
<evidence type="ECO:0000256" key="17">
    <source>
        <dbReference type="SAM" id="Phobius"/>
    </source>
</evidence>
<evidence type="ECO:0000313" key="18">
    <source>
        <dbReference type="EMBL" id="VVC45197.1"/>
    </source>
</evidence>
<feature type="transmembrane region" description="Helical" evidence="17">
    <location>
        <begin position="102"/>
        <end position="127"/>
    </location>
</feature>
<evidence type="ECO:0000256" key="14">
    <source>
        <dbReference type="ARBA" id="ARBA00049296"/>
    </source>
</evidence>
<comment type="similarity">
    <text evidence="3">Belongs to the AIG1 family.</text>
</comment>
<comment type="catalytic activity">
    <reaction evidence="13">
        <text>9-octadecanoyloxy-octadecanoate + H2O = 9-hydroxy-octadecanoate + octadecanoate + H(+)</text>
        <dbReference type="Rhea" id="RHEA:52096"/>
        <dbReference type="ChEBI" id="CHEBI:15377"/>
        <dbReference type="ChEBI" id="CHEBI:15378"/>
        <dbReference type="ChEBI" id="CHEBI:25629"/>
        <dbReference type="ChEBI" id="CHEBI:136286"/>
        <dbReference type="ChEBI" id="CHEBI:136373"/>
    </reaction>
    <physiologicalReaction direction="left-to-right" evidence="13">
        <dbReference type="Rhea" id="RHEA:52097"/>
    </physiologicalReaction>
</comment>
<evidence type="ECO:0000256" key="10">
    <source>
        <dbReference type="ARBA" id="ARBA00048680"/>
    </source>
</evidence>
<feature type="transmembrane region" description="Helical" evidence="17">
    <location>
        <begin position="213"/>
        <end position="230"/>
    </location>
</feature>
<dbReference type="PANTHER" id="PTHR10989">
    <property type="entry name" value="ANDROGEN-INDUCED PROTEIN 1-RELATED"/>
    <property type="match status" value="1"/>
</dbReference>
<comment type="catalytic activity">
    <reaction evidence="1">
        <text>9-(9Z-hexadecenoyloxy)-octadecanoate + H2O = (9Z)-hexadecenoate + 9-hydroxy-octadecanoate + H(+)</text>
        <dbReference type="Rhea" id="RHEA:52068"/>
        <dbReference type="ChEBI" id="CHEBI:15377"/>
        <dbReference type="ChEBI" id="CHEBI:15378"/>
        <dbReference type="ChEBI" id="CHEBI:32372"/>
        <dbReference type="ChEBI" id="CHEBI:136286"/>
        <dbReference type="ChEBI" id="CHEBI:136309"/>
    </reaction>
    <physiologicalReaction direction="left-to-right" evidence="1">
        <dbReference type="Rhea" id="RHEA:52069"/>
    </physiologicalReaction>
</comment>
<keyword evidence="19" id="KW-1185">Reference proteome</keyword>
<evidence type="ECO:0000256" key="5">
    <source>
        <dbReference type="ARBA" id="ARBA00022989"/>
    </source>
</evidence>
<feature type="transmembrane region" description="Helical" evidence="17">
    <location>
        <begin position="139"/>
        <end position="162"/>
    </location>
</feature>
<evidence type="ECO:0000256" key="13">
    <source>
        <dbReference type="ARBA" id="ARBA00049221"/>
    </source>
</evidence>
<comment type="catalytic activity">
    <reaction evidence="15">
        <text>13-(9Z-hexadecenoyloxy)-octadecanoate + H2O = 13-hydroxy-octadecanoate + (9Z)-hexadecenoate + H(+)</text>
        <dbReference type="Rhea" id="RHEA:52076"/>
        <dbReference type="ChEBI" id="CHEBI:15377"/>
        <dbReference type="ChEBI" id="CHEBI:15378"/>
        <dbReference type="ChEBI" id="CHEBI:32372"/>
        <dbReference type="ChEBI" id="CHEBI:136304"/>
        <dbReference type="ChEBI" id="CHEBI:136315"/>
    </reaction>
    <physiologicalReaction direction="left-to-right" evidence="15">
        <dbReference type="Rhea" id="RHEA:52077"/>
    </physiologicalReaction>
</comment>
<dbReference type="Proteomes" id="UP000325440">
    <property type="component" value="Unassembled WGS sequence"/>
</dbReference>
<comment type="catalytic activity">
    <reaction evidence="12">
        <text>9-(9Z-octadecenoyloxy)-octadecanoate + H2O = 9-hydroxy-octadecanoate + (9Z)-octadecenoate + H(+)</text>
        <dbReference type="Rhea" id="RHEA:52048"/>
        <dbReference type="ChEBI" id="CHEBI:15377"/>
        <dbReference type="ChEBI" id="CHEBI:15378"/>
        <dbReference type="ChEBI" id="CHEBI:30823"/>
        <dbReference type="ChEBI" id="CHEBI:136282"/>
        <dbReference type="ChEBI" id="CHEBI:136286"/>
    </reaction>
    <physiologicalReaction direction="left-to-right" evidence="12">
        <dbReference type="Rhea" id="RHEA:52049"/>
    </physiologicalReaction>
</comment>
<comment type="catalytic activity">
    <reaction evidence="14">
        <text>13-(9Z-octadecenoyloxy)-octadecanoate + H2O = 13-hydroxy-octadecanoate + (9Z)-octadecenoate + H(+)</text>
        <dbReference type="Rhea" id="RHEA:52064"/>
        <dbReference type="ChEBI" id="CHEBI:15377"/>
        <dbReference type="ChEBI" id="CHEBI:15378"/>
        <dbReference type="ChEBI" id="CHEBI:30823"/>
        <dbReference type="ChEBI" id="CHEBI:136303"/>
        <dbReference type="ChEBI" id="CHEBI:136304"/>
    </reaction>
    <physiologicalReaction direction="left-to-right" evidence="14">
        <dbReference type="Rhea" id="RHEA:52065"/>
    </physiologicalReaction>
</comment>
<dbReference type="InterPro" id="IPR006838">
    <property type="entry name" value="ADTRP_AIG1"/>
</dbReference>
<accession>A0A5E4NJT8</accession>
<comment type="catalytic activity">
    <reaction evidence="9">
        <text>9-hexadecanoyloxy-octadecanoate + H2O = 9-hydroxy-octadecanoate + hexadecanoate + H(+)</text>
        <dbReference type="Rhea" id="RHEA:52052"/>
        <dbReference type="ChEBI" id="CHEBI:7896"/>
        <dbReference type="ChEBI" id="CHEBI:15377"/>
        <dbReference type="ChEBI" id="CHEBI:15378"/>
        <dbReference type="ChEBI" id="CHEBI:83670"/>
        <dbReference type="ChEBI" id="CHEBI:136286"/>
    </reaction>
    <physiologicalReaction direction="left-to-right" evidence="9">
        <dbReference type="Rhea" id="RHEA:52053"/>
    </physiologicalReaction>
</comment>
<evidence type="ECO:0000256" key="1">
    <source>
        <dbReference type="ARBA" id="ARBA00000923"/>
    </source>
</evidence>
<comment type="catalytic activity">
    <reaction evidence="16">
        <text>12-(9Z-hexadecenoyloxy)-octadecanoate + H2O = 12-hydroxyoctadecanoate + (9Z)-hexadecenoate + H(+)</text>
        <dbReference type="Rhea" id="RHEA:52072"/>
        <dbReference type="ChEBI" id="CHEBI:15377"/>
        <dbReference type="ChEBI" id="CHEBI:15378"/>
        <dbReference type="ChEBI" id="CHEBI:32372"/>
        <dbReference type="ChEBI" id="CHEBI:84201"/>
        <dbReference type="ChEBI" id="CHEBI:136312"/>
    </reaction>
    <physiologicalReaction direction="left-to-right" evidence="16">
        <dbReference type="Rhea" id="RHEA:52073"/>
    </physiologicalReaction>
</comment>
<sequence length="259" mass="29958">MRSSSVSTGRRPPAAIVRLVVHAALGWMYYHTMWMAKFVDWDSIDFPTVTEVGKFMVYMLTLWTLNMHLAFFLLAAVLDFFELLPQSANVGKLLNKVREINDFLFMTVMLPISVCVCGGFWAAWVLFNDLIYPTEMNNIVPVFINHVSHTTPIFVVYIELIFCYHTSPRIKPAIISLVVAETIYLATMIKLKIDYGRWVYLLIDIYLDTIPKLVVVFSFLSYIVPIVYLVSNLRFNNYIWGIQTSDAENESLRRNKKIT</sequence>
<keyword evidence="6 17" id="KW-0472">Membrane</keyword>
<comment type="subcellular location">
    <subcellularLocation>
        <location evidence="2">Endomembrane system</location>
        <topology evidence="2">Multi-pass membrane protein</topology>
    </subcellularLocation>
</comment>
<organism evidence="18 19">
    <name type="scientific">Cinara cedri</name>
    <dbReference type="NCBI Taxonomy" id="506608"/>
    <lineage>
        <taxon>Eukaryota</taxon>
        <taxon>Metazoa</taxon>
        <taxon>Ecdysozoa</taxon>
        <taxon>Arthropoda</taxon>
        <taxon>Hexapoda</taxon>
        <taxon>Insecta</taxon>
        <taxon>Pterygota</taxon>
        <taxon>Neoptera</taxon>
        <taxon>Paraneoptera</taxon>
        <taxon>Hemiptera</taxon>
        <taxon>Sternorrhyncha</taxon>
        <taxon>Aphidomorpha</taxon>
        <taxon>Aphidoidea</taxon>
        <taxon>Aphididae</taxon>
        <taxon>Lachninae</taxon>
        <taxon>Cinara</taxon>
    </lineage>
</organism>
<dbReference type="PANTHER" id="PTHR10989:SF16">
    <property type="entry name" value="AT02829P-RELATED"/>
    <property type="match status" value="1"/>
</dbReference>
<evidence type="ECO:0000256" key="12">
    <source>
        <dbReference type="ARBA" id="ARBA00048800"/>
    </source>
</evidence>
<evidence type="ECO:0000256" key="11">
    <source>
        <dbReference type="ARBA" id="ARBA00048701"/>
    </source>
</evidence>
<evidence type="ECO:0000256" key="2">
    <source>
        <dbReference type="ARBA" id="ARBA00004127"/>
    </source>
</evidence>
<feature type="transmembrane region" description="Helical" evidence="17">
    <location>
        <begin position="55"/>
        <end position="81"/>
    </location>
</feature>
<reference evidence="18 19" key="1">
    <citation type="submission" date="2019-08" db="EMBL/GenBank/DDBJ databases">
        <authorList>
            <person name="Alioto T."/>
            <person name="Alioto T."/>
            <person name="Gomez Garrido J."/>
        </authorList>
    </citation>
    <scope>NUCLEOTIDE SEQUENCE [LARGE SCALE GENOMIC DNA]</scope>
</reference>
<proteinExistence type="inferred from homology"/>
<evidence type="ECO:0000256" key="9">
    <source>
        <dbReference type="ARBA" id="ARBA00047863"/>
    </source>
</evidence>
<feature type="transmembrane region" description="Helical" evidence="17">
    <location>
        <begin position="12"/>
        <end position="30"/>
    </location>
</feature>
<keyword evidence="5 17" id="KW-1133">Transmembrane helix</keyword>
<dbReference type="AlphaFoldDB" id="A0A5E4NJT8"/>
<evidence type="ECO:0000256" key="7">
    <source>
        <dbReference type="ARBA" id="ARBA00047368"/>
    </source>
</evidence>
<dbReference type="GO" id="GO:0016020">
    <property type="term" value="C:membrane"/>
    <property type="evidence" value="ECO:0007669"/>
    <property type="project" value="InterPro"/>
</dbReference>
<gene>
    <name evidence="18" type="ORF">CINCED_3A013448</name>
</gene>
<evidence type="ECO:0000313" key="19">
    <source>
        <dbReference type="Proteomes" id="UP000325440"/>
    </source>
</evidence>